<evidence type="ECO:0000256" key="4">
    <source>
        <dbReference type="ARBA" id="ARBA00023163"/>
    </source>
</evidence>
<dbReference type="Proteomes" id="UP000242869">
    <property type="component" value="Unassembled WGS sequence"/>
</dbReference>
<evidence type="ECO:0000259" key="7">
    <source>
        <dbReference type="Pfam" id="PF03444"/>
    </source>
</evidence>
<dbReference type="PIRSF" id="PIRSF005485">
    <property type="entry name" value="HrcA"/>
    <property type="match status" value="1"/>
</dbReference>
<keyword evidence="4 5" id="KW-0804">Transcription</keyword>
<comment type="function">
    <text evidence="5">Negative regulator of class I heat shock genes (grpE-dnaK-dnaJ and groELS operons). Prevents heat-shock induction of these operons.</text>
</comment>
<evidence type="ECO:0000313" key="9">
    <source>
        <dbReference type="Proteomes" id="UP000242869"/>
    </source>
</evidence>
<dbReference type="InterPro" id="IPR029016">
    <property type="entry name" value="GAF-like_dom_sf"/>
</dbReference>
<dbReference type="InterPro" id="IPR036388">
    <property type="entry name" value="WH-like_DNA-bd_sf"/>
</dbReference>
<dbReference type="GO" id="GO:0003677">
    <property type="term" value="F:DNA binding"/>
    <property type="evidence" value="ECO:0007669"/>
    <property type="project" value="InterPro"/>
</dbReference>
<dbReference type="InterPro" id="IPR036390">
    <property type="entry name" value="WH_DNA-bd_sf"/>
</dbReference>
<dbReference type="Gene3D" id="1.10.10.10">
    <property type="entry name" value="Winged helix-like DNA-binding domain superfamily/Winged helix DNA-binding domain"/>
    <property type="match status" value="1"/>
</dbReference>
<gene>
    <name evidence="5" type="primary">hrcA</name>
    <name evidence="8" type="ORF">SAMN05660284_00513</name>
</gene>
<dbReference type="Pfam" id="PF03444">
    <property type="entry name" value="WHD_HrcA"/>
    <property type="match status" value="1"/>
</dbReference>
<comment type="similarity">
    <text evidence="5">Belongs to the HrcA family.</text>
</comment>
<dbReference type="SUPFAM" id="SSF46785">
    <property type="entry name" value="Winged helix' DNA-binding domain"/>
    <property type="match status" value="1"/>
</dbReference>
<feature type="domain" description="Heat-inducible transcription repressor HrcA C-terminal" evidence="6">
    <location>
        <begin position="109"/>
        <end position="326"/>
    </location>
</feature>
<dbReference type="Gene3D" id="3.30.450.40">
    <property type="match status" value="1"/>
</dbReference>
<dbReference type="EMBL" id="FOVE01000003">
    <property type="protein sequence ID" value="SFN10218.1"/>
    <property type="molecule type" value="Genomic_DNA"/>
</dbReference>
<evidence type="ECO:0000256" key="3">
    <source>
        <dbReference type="ARBA" id="ARBA00023016"/>
    </source>
</evidence>
<dbReference type="PANTHER" id="PTHR34824">
    <property type="entry name" value="HEAT-INDUCIBLE TRANSCRIPTION REPRESSOR HRCA"/>
    <property type="match status" value="1"/>
</dbReference>
<dbReference type="OrthoDB" id="9783139at2"/>
<evidence type="ECO:0000256" key="2">
    <source>
        <dbReference type="ARBA" id="ARBA00023015"/>
    </source>
</evidence>
<dbReference type="Pfam" id="PF01628">
    <property type="entry name" value="HrcA"/>
    <property type="match status" value="1"/>
</dbReference>
<dbReference type="NCBIfam" id="TIGR00331">
    <property type="entry name" value="hrcA"/>
    <property type="match status" value="1"/>
</dbReference>
<name>A0A1I4W9A0_9NEIS</name>
<dbReference type="InterPro" id="IPR005104">
    <property type="entry name" value="WHTH_HrcA_DNA-bd"/>
</dbReference>
<feature type="domain" description="Winged helix-turn-helix transcription repressor HrcA DNA-binding" evidence="7">
    <location>
        <begin position="12"/>
        <end position="78"/>
    </location>
</feature>
<keyword evidence="3 5" id="KW-0346">Stress response</keyword>
<keyword evidence="1 5" id="KW-0678">Repressor</keyword>
<reference evidence="9" key="1">
    <citation type="submission" date="2016-10" db="EMBL/GenBank/DDBJ databases">
        <authorList>
            <person name="Varghese N."/>
            <person name="Submissions S."/>
        </authorList>
    </citation>
    <scope>NUCLEOTIDE SEQUENCE [LARGE SCALE GENOMIC DNA]</scope>
    <source>
        <strain evidence="9">DSM 6150</strain>
    </source>
</reference>
<keyword evidence="9" id="KW-1185">Reference proteome</keyword>
<dbReference type="InterPro" id="IPR002571">
    <property type="entry name" value="HrcA"/>
</dbReference>
<accession>A0A1I4W9A0</accession>
<evidence type="ECO:0000256" key="5">
    <source>
        <dbReference type="HAMAP-Rule" id="MF_00081"/>
    </source>
</evidence>
<evidence type="ECO:0000313" key="8">
    <source>
        <dbReference type="EMBL" id="SFN10218.1"/>
    </source>
</evidence>
<protein>
    <recommendedName>
        <fullName evidence="5">Heat-inducible transcription repressor HrcA</fullName>
    </recommendedName>
</protein>
<dbReference type="GO" id="GO:0045892">
    <property type="term" value="P:negative regulation of DNA-templated transcription"/>
    <property type="evidence" value="ECO:0007669"/>
    <property type="project" value="UniProtKB-UniRule"/>
</dbReference>
<dbReference type="InterPro" id="IPR021153">
    <property type="entry name" value="HrcA_C"/>
</dbReference>
<dbReference type="InterPro" id="IPR023120">
    <property type="entry name" value="WHTH_transcript_rep_HrcA_IDD"/>
</dbReference>
<dbReference type="SUPFAM" id="SSF55781">
    <property type="entry name" value="GAF domain-like"/>
    <property type="match status" value="1"/>
</dbReference>
<dbReference type="Gene3D" id="3.30.390.60">
    <property type="entry name" value="Heat-inducible transcription repressor hrca homolog, domain 3"/>
    <property type="match status" value="1"/>
</dbReference>
<evidence type="ECO:0000259" key="6">
    <source>
        <dbReference type="Pfam" id="PF01628"/>
    </source>
</evidence>
<keyword evidence="2 5" id="KW-0805">Transcription regulation</keyword>
<dbReference type="PANTHER" id="PTHR34824:SF1">
    <property type="entry name" value="HEAT-INDUCIBLE TRANSCRIPTION REPRESSOR HRCA"/>
    <property type="match status" value="1"/>
</dbReference>
<dbReference type="STRING" id="83765.SAMN05660284_00513"/>
<sequence>MGRPAALNDRAQILLRTLIERYIAEGQPVGSKTLSQHSGLEVSPATIRNVMSDLEEMGFVSSPHTSAGRIPTVRGYRLFVDSLLAVQPLKTLEIREIEEQLPVDSPQRTIAAASQLLSQFTHFAGVVMAPKRHEVLLKHVEFLQLSDRRVLLILVTGDGDVQNRIIQTMRQFGQSELQEAGNFLNQHCAGKTLASLVQLVQSELVRLKGDIVALMNAAVDVSTSLSSRTEEVVIAGEHQLLGISDLSSNVSRMKQLFDLFEQKTSLLQLLELGSRAEGVQIYIGNEAGLAPLDECSVIAAPYKVQGEVVGTLGVIGPTRMAYDRVIPIVDITARLLSSALSWGSLEGSRKEPV</sequence>
<evidence type="ECO:0000256" key="1">
    <source>
        <dbReference type="ARBA" id="ARBA00022491"/>
    </source>
</evidence>
<dbReference type="HAMAP" id="MF_00081">
    <property type="entry name" value="HrcA"/>
    <property type="match status" value="1"/>
</dbReference>
<proteinExistence type="inferred from homology"/>
<dbReference type="AlphaFoldDB" id="A0A1I4W9A0"/>
<organism evidence="8 9">
    <name type="scientific">Formivibrio citricus</name>
    <dbReference type="NCBI Taxonomy" id="83765"/>
    <lineage>
        <taxon>Bacteria</taxon>
        <taxon>Pseudomonadati</taxon>
        <taxon>Pseudomonadota</taxon>
        <taxon>Betaproteobacteria</taxon>
        <taxon>Neisseriales</taxon>
        <taxon>Chitinibacteraceae</taxon>
        <taxon>Formivibrio</taxon>
    </lineage>
</organism>
<dbReference type="RefSeq" id="WP_091190994.1">
    <property type="nucleotide sequence ID" value="NZ_FOVE01000003.1"/>
</dbReference>